<protein>
    <submittedName>
        <fullName evidence="1">Uncharacterized protein</fullName>
    </submittedName>
</protein>
<reference evidence="1" key="1">
    <citation type="submission" date="2024-07" db="EMBL/GenBank/DDBJ databases">
        <authorList>
            <person name="Bringhurst R.M."/>
            <person name="Homer T.E."/>
        </authorList>
    </citation>
    <scope>NUCLEOTIDE SEQUENCE</scope>
</reference>
<accession>A0AB39CDM4</accession>
<name>A0AB39CDM4_9VIRU</name>
<dbReference type="EMBL" id="PQ015379">
    <property type="protein sequence ID" value="XDJ15062.1"/>
    <property type="molecule type" value="Genomic_DNA"/>
</dbReference>
<proteinExistence type="predicted"/>
<sequence>MRVLPTHQVLDKDGNLTLTFLALLENQTVTFRAEPEIAQRMRLLGPEVDWSKHIFLGNEFGIPKHDDVTLHMFIHGTENARGTECHIQLVCEGTVRIS</sequence>
<evidence type="ECO:0000313" key="1">
    <source>
        <dbReference type="EMBL" id="XDJ15062.1"/>
    </source>
</evidence>
<organism evidence="1">
    <name type="scientific">Pseudomonas phage HRDY3</name>
    <dbReference type="NCBI Taxonomy" id="3236930"/>
    <lineage>
        <taxon>Viruses</taxon>
    </lineage>
</organism>